<comment type="caution">
    <text evidence="2">The sequence shown here is derived from an EMBL/GenBank/DDBJ whole genome shotgun (WGS) entry which is preliminary data.</text>
</comment>
<proteinExistence type="predicted"/>
<accession>A0A816I038</accession>
<evidence type="ECO:0000313" key="2">
    <source>
        <dbReference type="EMBL" id="CAF1691916.1"/>
    </source>
</evidence>
<evidence type="ECO:0000313" key="3">
    <source>
        <dbReference type="Proteomes" id="UP000663828"/>
    </source>
</evidence>
<dbReference type="AlphaFoldDB" id="A0A816I038"/>
<evidence type="ECO:0000256" key="1">
    <source>
        <dbReference type="SAM" id="MobiDB-lite"/>
    </source>
</evidence>
<sequence length="74" mass="8594">RCFAVGMRKDFIWSEEEKQRRKKNLEENRNTTVQQSSTPTVVSTTIEPVDDFNRLLLESDQTQSEDSLGMDNTL</sequence>
<reference evidence="2" key="1">
    <citation type="submission" date="2021-02" db="EMBL/GenBank/DDBJ databases">
        <authorList>
            <person name="Nowell W R."/>
        </authorList>
    </citation>
    <scope>NUCLEOTIDE SEQUENCE</scope>
</reference>
<name>A0A816I038_ADIRI</name>
<organism evidence="2 3">
    <name type="scientific">Adineta ricciae</name>
    <name type="common">Rotifer</name>
    <dbReference type="NCBI Taxonomy" id="249248"/>
    <lineage>
        <taxon>Eukaryota</taxon>
        <taxon>Metazoa</taxon>
        <taxon>Spiralia</taxon>
        <taxon>Gnathifera</taxon>
        <taxon>Rotifera</taxon>
        <taxon>Eurotatoria</taxon>
        <taxon>Bdelloidea</taxon>
        <taxon>Adinetida</taxon>
        <taxon>Adinetidae</taxon>
        <taxon>Adineta</taxon>
    </lineage>
</organism>
<feature type="region of interest" description="Disordered" evidence="1">
    <location>
        <begin position="16"/>
        <end position="42"/>
    </location>
</feature>
<keyword evidence="3" id="KW-1185">Reference proteome</keyword>
<protein>
    <submittedName>
        <fullName evidence="2">Uncharacterized protein</fullName>
    </submittedName>
</protein>
<feature type="compositionally biased region" description="Low complexity" evidence="1">
    <location>
        <begin position="31"/>
        <end position="42"/>
    </location>
</feature>
<dbReference type="EMBL" id="CAJNOR010022291">
    <property type="protein sequence ID" value="CAF1691916.1"/>
    <property type="molecule type" value="Genomic_DNA"/>
</dbReference>
<feature type="non-terminal residue" evidence="2">
    <location>
        <position position="74"/>
    </location>
</feature>
<gene>
    <name evidence="2" type="ORF">XAT740_LOCUS64414</name>
</gene>
<feature type="non-terminal residue" evidence="2">
    <location>
        <position position="1"/>
    </location>
</feature>
<feature type="compositionally biased region" description="Basic and acidic residues" evidence="1">
    <location>
        <begin position="16"/>
        <end position="29"/>
    </location>
</feature>
<dbReference type="Proteomes" id="UP000663828">
    <property type="component" value="Unassembled WGS sequence"/>
</dbReference>